<dbReference type="CDD" id="cd01066">
    <property type="entry name" value="APP_MetAP"/>
    <property type="match status" value="1"/>
</dbReference>
<dbReference type="InterPro" id="IPR050659">
    <property type="entry name" value="Peptidase_M24B"/>
</dbReference>
<dbReference type="PANTHER" id="PTHR46112:SF3">
    <property type="entry name" value="AMINOPEPTIDASE YPDF"/>
    <property type="match status" value="1"/>
</dbReference>
<organism evidence="3 4">
    <name type="scientific">Kineosporia mesophila</name>
    <dbReference type="NCBI Taxonomy" id="566012"/>
    <lineage>
        <taxon>Bacteria</taxon>
        <taxon>Bacillati</taxon>
        <taxon>Actinomycetota</taxon>
        <taxon>Actinomycetes</taxon>
        <taxon>Kineosporiales</taxon>
        <taxon>Kineosporiaceae</taxon>
        <taxon>Kineosporia</taxon>
    </lineage>
</organism>
<dbReference type="InterPro" id="IPR029149">
    <property type="entry name" value="Creatin/AminoP/Spt16_N"/>
</dbReference>
<proteinExistence type="predicted"/>
<dbReference type="EMBL" id="BAAAZO010000005">
    <property type="protein sequence ID" value="GAA3615193.1"/>
    <property type="molecule type" value="Genomic_DNA"/>
</dbReference>
<dbReference type="Pfam" id="PF01321">
    <property type="entry name" value="Creatinase_N"/>
    <property type="match status" value="1"/>
</dbReference>
<dbReference type="Gene3D" id="3.40.350.10">
    <property type="entry name" value="Creatinase/prolidase N-terminal domain"/>
    <property type="match status" value="1"/>
</dbReference>
<sequence>MSPTFEAAEFEDRLARFQKVLDAADVPVAVVTTPENICYLTGHQTPGYYTYQCLVVPAAGEPILLTRETEVVNGRESTYLSNLEGYPDVADPLEATAALVRRFGGTRVGLEANSWYFTPFQRGQLLGFLGGTDVVDLDDELAQLRLIKSPAEIAYVRRAAAITNAAFDTAARAVRPGVRERDVAAVLFATMITEGSEYVGMEPFVASGPRAGTIHASWSDREIRAGEGVLLEAAASKGRYHAPLMHTVRTSPLDELDELNRRMALACLAARDETVALVRPGNTPAQAHLRCREVIDEHGLLHTYRKRSGYSVGLAFAPDWGEGHILSLKETEHRPFEPGLIVHVVPTLRSEATAGWGFSATLLITDDGHEVLTACPVAESW</sequence>
<evidence type="ECO:0000259" key="1">
    <source>
        <dbReference type="Pfam" id="PF00557"/>
    </source>
</evidence>
<dbReference type="InterPro" id="IPR000994">
    <property type="entry name" value="Pept_M24"/>
</dbReference>
<feature type="domain" description="Peptidase M24" evidence="1">
    <location>
        <begin position="155"/>
        <end position="365"/>
    </location>
</feature>
<dbReference type="PANTHER" id="PTHR46112">
    <property type="entry name" value="AMINOPEPTIDASE"/>
    <property type="match status" value="1"/>
</dbReference>
<accession>A0ABP6ZNU6</accession>
<keyword evidence="4" id="KW-1185">Reference proteome</keyword>
<gene>
    <name evidence="3" type="ORF">GCM10022223_34330</name>
</gene>
<name>A0ABP6ZNU6_9ACTN</name>
<dbReference type="RefSeq" id="WP_231489340.1">
    <property type="nucleotide sequence ID" value="NZ_BAAAZO010000005.1"/>
</dbReference>
<evidence type="ECO:0000313" key="4">
    <source>
        <dbReference type="Proteomes" id="UP001501074"/>
    </source>
</evidence>
<evidence type="ECO:0000259" key="2">
    <source>
        <dbReference type="Pfam" id="PF01321"/>
    </source>
</evidence>
<dbReference type="SUPFAM" id="SSF53092">
    <property type="entry name" value="Creatinase/prolidase N-terminal domain"/>
    <property type="match status" value="1"/>
</dbReference>
<dbReference type="Gene3D" id="3.90.230.10">
    <property type="entry name" value="Creatinase/methionine aminopeptidase superfamily"/>
    <property type="match status" value="1"/>
</dbReference>
<protein>
    <submittedName>
        <fullName evidence="3">Xaa-Pro peptidase family protein</fullName>
    </submittedName>
</protein>
<dbReference type="InterPro" id="IPR036005">
    <property type="entry name" value="Creatinase/aminopeptidase-like"/>
</dbReference>
<comment type="caution">
    <text evidence="3">The sequence shown here is derived from an EMBL/GenBank/DDBJ whole genome shotgun (WGS) entry which is preliminary data.</text>
</comment>
<feature type="domain" description="Creatinase N-terminal" evidence="2">
    <location>
        <begin position="13"/>
        <end position="147"/>
    </location>
</feature>
<dbReference type="InterPro" id="IPR000587">
    <property type="entry name" value="Creatinase_N"/>
</dbReference>
<dbReference type="Proteomes" id="UP001501074">
    <property type="component" value="Unassembled WGS sequence"/>
</dbReference>
<dbReference type="Pfam" id="PF00557">
    <property type="entry name" value="Peptidase_M24"/>
    <property type="match status" value="1"/>
</dbReference>
<evidence type="ECO:0000313" key="3">
    <source>
        <dbReference type="EMBL" id="GAA3615193.1"/>
    </source>
</evidence>
<dbReference type="SUPFAM" id="SSF55920">
    <property type="entry name" value="Creatinase/aminopeptidase"/>
    <property type="match status" value="1"/>
</dbReference>
<reference evidence="4" key="1">
    <citation type="journal article" date="2019" name="Int. J. Syst. Evol. Microbiol.">
        <title>The Global Catalogue of Microorganisms (GCM) 10K type strain sequencing project: providing services to taxonomists for standard genome sequencing and annotation.</title>
        <authorList>
            <consortium name="The Broad Institute Genomics Platform"/>
            <consortium name="The Broad Institute Genome Sequencing Center for Infectious Disease"/>
            <person name="Wu L."/>
            <person name="Ma J."/>
        </authorList>
    </citation>
    <scope>NUCLEOTIDE SEQUENCE [LARGE SCALE GENOMIC DNA]</scope>
    <source>
        <strain evidence="4">JCM 16902</strain>
    </source>
</reference>